<dbReference type="Proteomes" id="UP000326169">
    <property type="component" value="Unassembled WGS sequence"/>
</dbReference>
<keyword evidence="2 6" id="KW-0489">Methyltransferase</keyword>
<dbReference type="RefSeq" id="WP_014276056.1">
    <property type="nucleotide sequence ID" value="NZ_BIMW01000149.1"/>
</dbReference>
<dbReference type="Gene3D" id="3.30.950.10">
    <property type="entry name" value="Methyltransferase, Cobalt-precorrin-4 Transmethylase, Domain 2"/>
    <property type="match status" value="1"/>
</dbReference>
<dbReference type="InterPro" id="IPR003754">
    <property type="entry name" value="4pyrrol_synth_uPrphyn_synth"/>
</dbReference>
<dbReference type="InterPro" id="IPR006366">
    <property type="entry name" value="CobA/CysG_C"/>
</dbReference>
<dbReference type="CDD" id="cd11642">
    <property type="entry name" value="SUMT"/>
    <property type="match status" value="1"/>
</dbReference>
<proteinExistence type="inferred from homology"/>
<sequence length="511" mass="55618">MTKLTGKVYLVGAGLGNVAYLTVKAYQLVKQAEVLVYDALVDQSIIPLISPHCLKVYVGKRGSQVSTPQSEINGLLVKYCQQGKLVVRLKGGDPFIFGRASAEIQALIAAKCEFEVVPGISSALAAPLLAGIPVTDTVMSRCFAVMTAHEPEALNWASLSELETLVILMAARNLPVIVHQLRQHGRSPETPIAIIKNGGRFNQKVIVGTLNDIVDKTSRESLSPSVIVVGNVVQLQTYLQPRHNHSRIMLSPLLNHTILVTRSSEQSNEFRSLLEQKGAEVLEMPTLMIRPPSTWEPLDQAIAFSDTSKPFDWLLLTSANAVSFFFERLLANGKDTRILASTKIAVVGKKTAMVLRQWGLNPDFIPPDFIADSLVENFPESVSGKRLLFPRVETGGREILVKELTQAGAEVVEVPAYESACPDTIDPNVQSALENGIISIATFTSSKTVKNFCKLLEGFAGDSWRDLVTGVAIASIGPQTSQTCQTLLGRVDIEAQEYTLEGLTQAIIDKM</sequence>
<dbReference type="InterPro" id="IPR035996">
    <property type="entry name" value="4pyrrol_Methylase_sf"/>
</dbReference>
<evidence type="ECO:0000256" key="6">
    <source>
        <dbReference type="RuleBase" id="RU003960"/>
    </source>
</evidence>
<evidence type="ECO:0000259" key="7">
    <source>
        <dbReference type="Pfam" id="PF00590"/>
    </source>
</evidence>
<feature type="domain" description="Tetrapyrrole biosynthesis uroporphyrinogen III synthase" evidence="8">
    <location>
        <begin position="269"/>
        <end position="505"/>
    </location>
</feature>
<accession>A0A5M3TCR0</accession>
<evidence type="ECO:0000256" key="4">
    <source>
        <dbReference type="ARBA" id="ARBA00022691"/>
    </source>
</evidence>
<keyword evidence="10" id="KW-1185">Reference proteome</keyword>
<evidence type="ECO:0000313" key="9">
    <source>
        <dbReference type="EMBL" id="GCE95821.1"/>
    </source>
</evidence>
<dbReference type="PANTHER" id="PTHR45790:SF3">
    <property type="entry name" value="S-ADENOSYL-L-METHIONINE-DEPENDENT UROPORPHYRINOGEN III METHYLTRANSFERASE, CHLOROPLASTIC"/>
    <property type="match status" value="1"/>
</dbReference>
<dbReference type="Pfam" id="PF02602">
    <property type="entry name" value="HEM4"/>
    <property type="match status" value="1"/>
</dbReference>
<feature type="domain" description="Tetrapyrrole methylase" evidence="7">
    <location>
        <begin position="7"/>
        <end position="213"/>
    </location>
</feature>
<evidence type="ECO:0000313" key="10">
    <source>
        <dbReference type="Proteomes" id="UP000326169"/>
    </source>
</evidence>
<dbReference type="CDD" id="cd06578">
    <property type="entry name" value="HemD"/>
    <property type="match status" value="1"/>
</dbReference>
<dbReference type="Gene3D" id="3.40.1010.10">
    <property type="entry name" value="Cobalt-precorrin-4 Transmethylase, Domain 1"/>
    <property type="match status" value="1"/>
</dbReference>
<dbReference type="InterPro" id="IPR003043">
    <property type="entry name" value="Uropor_MeTrfase_CS"/>
</dbReference>
<comment type="caution">
    <text evidence="9">The sequence shown here is derived from an EMBL/GenBank/DDBJ whole genome shotgun (WGS) entry which is preliminary data.</text>
</comment>
<dbReference type="Gene3D" id="3.40.50.10090">
    <property type="match status" value="2"/>
</dbReference>
<dbReference type="EC" id="2.1.1.107" evidence="1"/>
<dbReference type="EMBL" id="BIMW01000149">
    <property type="protein sequence ID" value="GCE95821.1"/>
    <property type="molecule type" value="Genomic_DNA"/>
</dbReference>
<gene>
    <name evidence="9" type="primary">cobA/hemD</name>
    <name evidence="9" type="ORF">NIES46_38870</name>
</gene>
<reference evidence="9 10" key="1">
    <citation type="journal article" date="2019" name="J Genomics">
        <title>The Draft Genome of a Hydrogen-producing Cyanobacterium, Arthrospira platensis NIES-46.</title>
        <authorList>
            <person name="Suzuki S."/>
            <person name="Yamaguchi H."/>
            <person name="Kawachi M."/>
        </authorList>
    </citation>
    <scope>NUCLEOTIDE SEQUENCE [LARGE SCALE GENOMIC DNA]</scope>
    <source>
        <strain evidence="9 10">NIES-46</strain>
    </source>
</reference>
<dbReference type="InterPro" id="IPR050161">
    <property type="entry name" value="Siro_Cobalamin_biosynth"/>
</dbReference>
<evidence type="ECO:0000256" key="5">
    <source>
        <dbReference type="ARBA" id="ARBA00023244"/>
    </source>
</evidence>
<dbReference type="SUPFAM" id="SSF53790">
    <property type="entry name" value="Tetrapyrrole methylase"/>
    <property type="match status" value="1"/>
</dbReference>
<comment type="similarity">
    <text evidence="6">Belongs to the precorrin methyltransferase family.</text>
</comment>
<dbReference type="InterPro" id="IPR014776">
    <property type="entry name" value="4pyrrole_Mease_sub2"/>
</dbReference>
<dbReference type="NCBIfam" id="NF004790">
    <property type="entry name" value="PRK06136.1"/>
    <property type="match status" value="1"/>
</dbReference>
<dbReference type="PANTHER" id="PTHR45790">
    <property type="entry name" value="SIROHEME SYNTHASE-RELATED"/>
    <property type="match status" value="1"/>
</dbReference>
<dbReference type="InterPro" id="IPR000878">
    <property type="entry name" value="4pyrrol_Mease"/>
</dbReference>
<dbReference type="Pfam" id="PF00590">
    <property type="entry name" value="TP_methylase"/>
    <property type="match status" value="1"/>
</dbReference>
<evidence type="ECO:0000256" key="3">
    <source>
        <dbReference type="ARBA" id="ARBA00022679"/>
    </source>
</evidence>
<name>A0A5M3TCR0_LIMPL</name>
<dbReference type="PROSITE" id="PS00840">
    <property type="entry name" value="SUMT_2"/>
    <property type="match status" value="1"/>
</dbReference>
<keyword evidence="5" id="KW-0627">Porphyrin biosynthesis</keyword>
<evidence type="ECO:0000259" key="8">
    <source>
        <dbReference type="Pfam" id="PF02602"/>
    </source>
</evidence>
<dbReference type="SUPFAM" id="SSF69618">
    <property type="entry name" value="HemD-like"/>
    <property type="match status" value="1"/>
</dbReference>
<protein>
    <recommendedName>
        <fullName evidence="1">uroporphyrinogen-III C-methyltransferase</fullName>
        <ecNumber evidence="1">2.1.1.107</ecNumber>
    </recommendedName>
</protein>
<dbReference type="NCBIfam" id="TIGR01469">
    <property type="entry name" value="cobA_cysG_Cterm"/>
    <property type="match status" value="1"/>
</dbReference>
<dbReference type="InterPro" id="IPR014777">
    <property type="entry name" value="4pyrrole_Mease_sub1"/>
</dbReference>
<keyword evidence="4" id="KW-0949">S-adenosyl-L-methionine</keyword>
<dbReference type="InterPro" id="IPR036108">
    <property type="entry name" value="4pyrrol_syn_uPrphyn_synt_sf"/>
</dbReference>
<dbReference type="GeneID" id="301684664"/>
<keyword evidence="3 6" id="KW-0808">Transferase</keyword>
<organism evidence="9 10">
    <name type="scientific">Limnospira platensis NIES-46</name>
    <dbReference type="NCBI Taxonomy" id="1236695"/>
    <lineage>
        <taxon>Bacteria</taxon>
        <taxon>Bacillati</taxon>
        <taxon>Cyanobacteriota</taxon>
        <taxon>Cyanophyceae</taxon>
        <taxon>Oscillatoriophycideae</taxon>
        <taxon>Oscillatoriales</taxon>
        <taxon>Sirenicapillariaceae</taxon>
        <taxon>Limnospira</taxon>
    </lineage>
</organism>
<evidence type="ECO:0000256" key="1">
    <source>
        <dbReference type="ARBA" id="ARBA00012162"/>
    </source>
</evidence>
<evidence type="ECO:0000256" key="2">
    <source>
        <dbReference type="ARBA" id="ARBA00022603"/>
    </source>
</evidence>